<evidence type="ECO:0000313" key="2">
    <source>
        <dbReference type="Proteomes" id="UP000316429"/>
    </source>
</evidence>
<dbReference type="PANTHER" id="PTHR43861">
    <property type="entry name" value="TRANS-ACONITATE 2-METHYLTRANSFERASE-RELATED"/>
    <property type="match status" value="1"/>
</dbReference>
<reference evidence="1 2" key="1">
    <citation type="submission" date="2019-06" db="EMBL/GenBank/DDBJ databases">
        <title>Rhizobium sp. CL12 isolated from roots of soybean.</title>
        <authorList>
            <person name="Wang C."/>
        </authorList>
    </citation>
    <scope>NUCLEOTIDE SEQUENCE [LARGE SCALE GENOMIC DNA]</scope>
    <source>
        <strain evidence="1 2">CL12</strain>
    </source>
</reference>
<dbReference type="Gene3D" id="3.40.50.150">
    <property type="entry name" value="Vaccinia Virus protein VP39"/>
    <property type="match status" value="1"/>
</dbReference>
<keyword evidence="1" id="KW-0808">Transferase</keyword>
<dbReference type="GO" id="GO:0032259">
    <property type="term" value="P:methylation"/>
    <property type="evidence" value="ECO:0007669"/>
    <property type="project" value="UniProtKB-KW"/>
</dbReference>
<dbReference type="EMBL" id="VFYP01000001">
    <property type="protein sequence ID" value="TPP09609.1"/>
    <property type="molecule type" value="Genomic_DNA"/>
</dbReference>
<dbReference type="OrthoDB" id="9804312at2"/>
<dbReference type="InterPro" id="IPR029063">
    <property type="entry name" value="SAM-dependent_MTases_sf"/>
</dbReference>
<dbReference type="Pfam" id="PF13489">
    <property type="entry name" value="Methyltransf_23"/>
    <property type="match status" value="1"/>
</dbReference>
<dbReference type="RefSeq" id="WP_140825992.1">
    <property type="nucleotide sequence ID" value="NZ_VFYP01000001.1"/>
</dbReference>
<keyword evidence="2" id="KW-1185">Reference proteome</keyword>
<protein>
    <submittedName>
        <fullName evidence="1">Class I SAM-dependent methyltransferase</fullName>
    </submittedName>
</protein>
<comment type="caution">
    <text evidence="1">The sequence shown here is derived from an EMBL/GenBank/DDBJ whole genome shotgun (WGS) entry which is preliminary data.</text>
</comment>
<accession>A0A504U591</accession>
<dbReference type="Proteomes" id="UP000316429">
    <property type="component" value="Unassembled WGS sequence"/>
</dbReference>
<sequence length="196" mass="21373">MTRDPSLAFYEENAALYAARDRHLPERQLNRFVERLAAGARILELGCGAGGDSAELLQLGFDVTPSDGSASMASQAERRLGRPVLVLPFQELAYEAEFDGIWANACLLHVPRADLADVLARIAKALRPHGRLYASFKTGGAEGTDRFGRYYNRPTREELAKLCEAAGFVGIEIETLSGGAFDGEPTTWLYLHTGLA</sequence>
<name>A0A504U591_9HYPH</name>
<dbReference type="PANTHER" id="PTHR43861:SF1">
    <property type="entry name" value="TRANS-ACONITATE 2-METHYLTRANSFERASE"/>
    <property type="match status" value="1"/>
</dbReference>
<dbReference type="GO" id="GO:0008168">
    <property type="term" value="F:methyltransferase activity"/>
    <property type="evidence" value="ECO:0007669"/>
    <property type="project" value="UniProtKB-KW"/>
</dbReference>
<evidence type="ECO:0000313" key="1">
    <source>
        <dbReference type="EMBL" id="TPP09609.1"/>
    </source>
</evidence>
<proteinExistence type="predicted"/>
<organism evidence="1 2">
    <name type="scientific">Rhizobium glycinendophyticum</name>
    <dbReference type="NCBI Taxonomy" id="2589807"/>
    <lineage>
        <taxon>Bacteria</taxon>
        <taxon>Pseudomonadati</taxon>
        <taxon>Pseudomonadota</taxon>
        <taxon>Alphaproteobacteria</taxon>
        <taxon>Hyphomicrobiales</taxon>
        <taxon>Rhizobiaceae</taxon>
        <taxon>Rhizobium/Agrobacterium group</taxon>
        <taxon>Rhizobium</taxon>
    </lineage>
</organism>
<gene>
    <name evidence="1" type="ORF">FJQ55_01650</name>
</gene>
<dbReference type="SUPFAM" id="SSF53335">
    <property type="entry name" value="S-adenosyl-L-methionine-dependent methyltransferases"/>
    <property type="match status" value="1"/>
</dbReference>
<keyword evidence="1" id="KW-0489">Methyltransferase</keyword>
<dbReference type="AlphaFoldDB" id="A0A504U591"/>
<dbReference type="CDD" id="cd02440">
    <property type="entry name" value="AdoMet_MTases"/>
    <property type="match status" value="1"/>
</dbReference>